<sequence length="249" mass="27494">MIGRRGEILVVSPHCDDAVLSLGTVLARARRPVRVLTLFDRSRATIDGTPPGQVTALRHAEDARVAAAFGHRFDYAGLPDSSVRGVAWDDARAPLDRALLARAARWLSLRLGDSGGAACLYLPAAVGMHPDHRLALLAALDALGRSRRRVMLYAEHPYLLLSAHDHRLRCLMAGRRAVRQRIRPAATAAMLAFYPSQLSPERRAFLCNSITYEVVWELKPRDAHRIARLDRSAPLRRPAASAVRRNGKV</sequence>
<evidence type="ECO:0000313" key="2">
    <source>
        <dbReference type="Proteomes" id="UP000069935"/>
    </source>
</evidence>
<evidence type="ECO:0000313" key="1">
    <source>
        <dbReference type="EMBL" id="ALG73681.1"/>
    </source>
</evidence>
<dbReference type="Gene3D" id="3.40.50.10320">
    <property type="entry name" value="LmbE-like"/>
    <property type="match status" value="1"/>
</dbReference>
<keyword evidence="2" id="KW-1185">Reference proteome</keyword>
<dbReference type="InterPro" id="IPR003737">
    <property type="entry name" value="GlcNAc_PI_deacetylase-related"/>
</dbReference>
<dbReference type="RefSeq" id="WP_045584359.1">
    <property type="nucleotide sequence ID" value="NZ_CP012403.1"/>
</dbReference>
<reference evidence="2" key="1">
    <citation type="submission" date="2015-12" db="EMBL/GenBank/DDBJ databases">
        <title>Complete Genome Sequence of Azospirillum thiophilum BV-S.</title>
        <authorList>
            <person name="Fomenkov A."/>
            <person name="Vincze T."/>
            <person name="Grabovich M."/>
            <person name="Dubinina G."/>
            <person name="Orlova M."/>
            <person name="Belousova E."/>
            <person name="Roberts R.J."/>
        </authorList>
    </citation>
    <scope>NUCLEOTIDE SEQUENCE [LARGE SCALE GENOMIC DNA]</scope>
    <source>
        <strain evidence="2">BV-S</strain>
    </source>
</reference>
<dbReference type="AlphaFoldDB" id="A0AAC8W2C0"/>
<dbReference type="KEGG" id="ati:AL072_22220"/>
<proteinExistence type="predicted"/>
<dbReference type="Pfam" id="PF02585">
    <property type="entry name" value="PIG-L"/>
    <property type="match status" value="1"/>
</dbReference>
<evidence type="ECO:0008006" key="3">
    <source>
        <dbReference type="Google" id="ProtNLM"/>
    </source>
</evidence>
<dbReference type="InterPro" id="IPR024078">
    <property type="entry name" value="LmbE-like_dom_sf"/>
</dbReference>
<dbReference type="Proteomes" id="UP000069935">
    <property type="component" value="Chromosome 3"/>
</dbReference>
<dbReference type="SUPFAM" id="SSF102588">
    <property type="entry name" value="LmbE-like"/>
    <property type="match status" value="1"/>
</dbReference>
<organism evidence="1 2">
    <name type="scientific">Azospirillum thiophilum</name>
    <dbReference type="NCBI Taxonomy" id="528244"/>
    <lineage>
        <taxon>Bacteria</taxon>
        <taxon>Pseudomonadati</taxon>
        <taxon>Pseudomonadota</taxon>
        <taxon>Alphaproteobacteria</taxon>
        <taxon>Rhodospirillales</taxon>
        <taxon>Azospirillaceae</taxon>
        <taxon>Azospirillum</taxon>
    </lineage>
</organism>
<protein>
    <recommendedName>
        <fullName evidence="3">GlcNAc-PI de-N-acetylase</fullName>
    </recommendedName>
</protein>
<reference evidence="1 2" key="2">
    <citation type="journal article" date="2016" name="Genome Announc.">
        <title>Complete Genome Sequence of a Strain of Azospirillum thiophilum Isolated from a Sulfide Spring.</title>
        <authorList>
            <person name="Fomenkov A."/>
            <person name="Vincze T."/>
            <person name="Grabovich M."/>
            <person name="Anton B.P."/>
            <person name="Dubinina G."/>
            <person name="Orlova M."/>
            <person name="Belousova E."/>
            <person name="Roberts R.J."/>
        </authorList>
    </citation>
    <scope>NUCLEOTIDE SEQUENCE [LARGE SCALE GENOMIC DNA]</scope>
    <source>
        <strain evidence="1 2">BV-S</strain>
    </source>
</reference>
<name>A0AAC8W2C0_9PROT</name>
<gene>
    <name evidence="1" type="ORF">AL072_22220</name>
</gene>
<accession>A0AAC8W2C0</accession>
<dbReference type="EMBL" id="CP012403">
    <property type="protein sequence ID" value="ALG73681.1"/>
    <property type="molecule type" value="Genomic_DNA"/>
</dbReference>